<reference evidence="1" key="1">
    <citation type="submission" date="2023-07" db="EMBL/GenBank/DDBJ databases">
        <title>Mucosal microbiota of week-old chicken and adult hens.</title>
        <authorList>
            <person name="Volf J."/>
            <person name="Karasova D."/>
            <person name="Crhanova M."/>
            <person name="Faldynova M."/>
            <person name="Prikrylova H."/>
            <person name="Zeman M."/>
            <person name="Babak V."/>
            <person name="Rajova J."/>
            <person name="Rychlik I."/>
        </authorList>
    </citation>
    <scope>NUCLEOTIDE SEQUENCE</scope>
    <source>
        <strain evidence="1">ET902</strain>
    </source>
</reference>
<name>A0ABT8YZL1_9SPIR</name>
<protein>
    <submittedName>
        <fullName evidence="1">Alpha-1,2-fucosyltransferase</fullName>
    </submittedName>
</protein>
<proteinExistence type="predicted"/>
<comment type="caution">
    <text evidence="1">The sequence shown here is derived from an EMBL/GenBank/DDBJ whole genome shotgun (WGS) entry which is preliminary data.</text>
</comment>
<gene>
    <name evidence="1" type="ORF">Q5M86_11155</name>
</gene>
<dbReference type="RefSeq" id="WP_304392447.1">
    <property type="nucleotide sequence ID" value="NZ_JAUPBM010000181.1"/>
</dbReference>
<accession>A0ABT8YZL1</accession>
<organism evidence="1 2">
    <name type="scientific">Brachyspira innocens</name>
    <dbReference type="NCBI Taxonomy" id="13264"/>
    <lineage>
        <taxon>Bacteria</taxon>
        <taxon>Pseudomonadati</taxon>
        <taxon>Spirochaetota</taxon>
        <taxon>Spirochaetia</taxon>
        <taxon>Brachyspirales</taxon>
        <taxon>Brachyspiraceae</taxon>
        <taxon>Brachyspira</taxon>
    </lineage>
</organism>
<feature type="non-terminal residue" evidence="1">
    <location>
        <position position="244"/>
    </location>
</feature>
<evidence type="ECO:0000313" key="1">
    <source>
        <dbReference type="EMBL" id="MDO7021328.1"/>
    </source>
</evidence>
<sequence>MFYNNYEQFINKIVWFIPSKKHRDDFRKILYDIVNSMYKLEYIADKVNVKDDKKGMVIIESTGGLSDQFWKYILGESIKKNYDFDVKYDLTWFRTHHKDVDGKHERPFELLKLCPDISYDIASEEEVFFYKACFGNMVKTYTGYDINNILQTKKNIYLDCYPKLLDISVEDVVKDIDLDKYHFKNLEGENLLLYNELKNNISISVHSRLGDSHVMEEFKTIFNSDYNQYADYLIKSIYYLYNKL</sequence>
<dbReference type="Proteomes" id="UP001175147">
    <property type="component" value="Unassembled WGS sequence"/>
</dbReference>
<dbReference type="EMBL" id="JAUPBM010000181">
    <property type="protein sequence ID" value="MDO7021328.1"/>
    <property type="molecule type" value="Genomic_DNA"/>
</dbReference>
<keyword evidence="2" id="KW-1185">Reference proteome</keyword>
<evidence type="ECO:0000313" key="2">
    <source>
        <dbReference type="Proteomes" id="UP001175147"/>
    </source>
</evidence>